<dbReference type="AlphaFoldDB" id="A0A9J6BJY0"/>
<evidence type="ECO:0000256" key="1">
    <source>
        <dbReference type="ARBA" id="ARBA00022723"/>
    </source>
</evidence>
<dbReference type="PANTHER" id="PTHR24408">
    <property type="entry name" value="ZINC FINGER PROTEIN"/>
    <property type="match status" value="1"/>
</dbReference>
<dbReference type="SMART" id="SM00355">
    <property type="entry name" value="ZnF_C2H2"/>
    <property type="match status" value="2"/>
</dbReference>
<dbReference type="EMBL" id="JADBJN010000003">
    <property type="protein sequence ID" value="KAG5670101.1"/>
    <property type="molecule type" value="Genomic_DNA"/>
</dbReference>
<dbReference type="InterPro" id="IPR036236">
    <property type="entry name" value="Znf_C2H2_sf"/>
</dbReference>
<gene>
    <name evidence="7" type="ORF">PVAND_000384</name>
</gene>
<evidence type="ECO:0000256" key="4">
    <source>
        <dbReference type="ARBA" id="ARBA00022833"/>
    </source>
</evidence>
<keyword evidence="4" id="KW-0862">Zinc</keyword>
<dbReference type="Proteomes" id="UP001107558">
    <property type="component" value="Chromosome 3"/>
</dbReference>
<sequence>MNKIDDDDDDEMFLENKLNNQKSMKFIKKKKKNLRMKEFLCCNKSYRFKLKEQTKTQQPQTTHDMNDCLLESENFQITKADNNKYLLLPVKKPSAEKIVLKECELVPVKRPQVKVTTKVEKSANISIVQKVPVETPQSQISTTTGSTTIAAAPVVDGEKKIVKTNHPRIKYSRHKNPTILASYNQAQVVQPATIQPQATVQPIRTQVLSDGKKIEYISVTTVQPAESITKPIIIPATTNTQFVIQAVPTSANQQVTEYEVSAAPANTSSQSSDFHNEIMDDLEYGIDDIELPEDVQIHFSDSYKDESDTRETVGNSIKKYYATVSDNSIASDNEEAGRQYECRHCGKKYRWKSTLRRHENVECGGKEASHQCPYCSYKAKQRGNLGVHIRKHHADKPPLETRRTKKALHTR</sequence>
<keyword evidence="8" id="KW-1185">Reference proteome</keyword>
<dbReference type="Gene3D" id="3.30.160.60">
    <property type="entry name" value="Classic Zinc Finger"/>
    <property type="match status" value="2"/>
</dbReference>
<proteinExistence type="predicted"/>
<evidence type="ECO:0000313" key="7">
    <source>
        <dbReference type="EMBL" id="KAG5670101.1"/>
    </source>
</evidence>
<dbReference type="GO" id="GO:0005634">
    <property type="term" value="C:nucleus"/>
    <property type="evidence" value="ECO:0007669"/>
    <property type="project" value="TreeGrafter"/>
</dbReference>
<dbReference type="PROSITE" id="PS50157">
    <property type="entry name" value="ZINC_FINGER_C2H2_2"/>
    <property type="match status" value="2"/>
</dbReference>
<dbReference type="InterPro" id="IPR013087">
    <property type="entry name" value="Znf_C2H2_type"/>
</dbReference>
<dbReference type="FunFam" id="3.30.160.60:FF:004166">
    <property type="match status" value="1"/>
</dbReference>
<keyword evidence="3 5" id="KW-0863">Zinc-finger</keyword>
<dbReference type="PANTHER" id="PTHR24408:SF58">
    <property type="entry name" value="TRANSCRIPTION FACTOR (TFIIIA), PUTATIVE (AFU_ORTHOLOGUE AFUA_1G05150)-RELATED"/>
    <property type="match status" value="1"/>
</dbReference>
<dbReference type="Pfam" id="PF13909">
    <property type="entry name" value="zf-H2C2_5"/>
    <property type="match status" value="1"/>
</dbReference>
<feature type="domain" description="C2H2-type" evidence="6">
    <location>
        <begin position="340"/>
        <end position="367"/>
    </location>
</feature>
<evidence type="ECO:0000259" key="6">
    <source>
        <dbReference type="PROSITE" id="PS50157"/>
    </source>
</evidence>
<keyword evidence="2" id="KW-0677">Repeat</keyword>
<dbReference type="GO" id="GO:0043565">
    <property type="term" value="F:sequence-specific DNA binding"/>
    <property type="evidence" value="ECO:0007669"/>
    <property type="project" value="TreeGrafter"/>
</dbReference>
<dbReference type="GO" id="GO:0008270">
    <property type="term" value="F:zinc ion binding"/>
    <property type="evidence" value="ECO:0007669"/>
    <property type="project" value="UniProtKB-KW"/>
</dbReference>
<evidence type="ECO:0000256" key="3">
    <source>
        <dbReference type="ARBA" id="ARBA00022771"/>
    </source>
</evidence>
<evidence type="ECO:0000256" key="5">
    <source>
        <dbReference type="PROSITE-ProRule" id="PRU00042"/>
    </source>
</evidence>
<dbReference type="GO" id="GO:0000981">
    <property type="term" value="F:DNA-binding transcription factor activity, RNA polymerase II-specific"/>
    <property type="evidence" value="ECO:0007669"/>
    <property type="project" value="TreeGrafter"/>
</dbReference>
<keyword evidence="1" id="KW-0479">Metal-binding</keyword>
<organism evidence="7 8">
    <name type="scientific">Polypedilum vanderplanki</name>
    <name type="common">Sleeping chironomid midge</name>
    <dbReference type="NCBI Taxonomy" id="319348"/>
    <lineage>
        <taxon>Eukaryota</taxon>
        <taxon>Metazoa</taxon>
        <taxon>Ecdysozoa</taxon>
        <taxon>Arthropoda</taxon>
        <taxon>Hexapoda</taxon>
        <taxon>Insecta</taxon>
        <taxon>Pterygota</taxon>
        <taxon>Neoptera</taxon>
        <taxon>Endopterygota</taxon>
        <taxon>Diptera</taxon>
        <taxon>Nematocera</taxon>
        <taxon>Chironomoidea</taxon>
        <taxon>Chironomidae</taxon>
        <taxon>Chironominae</taxon>
        <taxon>Polypedilum</taxon>
        <taxon>Polypedilum</taxon>
    </lineage>
</organism>
<name>A0A9J6BJY0_POLVA</name>
<protein>
    <recommendedName>
        <fullName evidence="6">C2H2-type domain-containing protein</fullName>
    </recommendedName>
</protein>
<dbReference type="OrthoDB" id="407106at2759"/>
<feature type="domain" description="C2H2-type" evidence="6">
    <location>
        <begin position="370"/>
        <end position="397"/>
    </location>
</feature>
<evidence type="ECO:0000313" key="8">
    <source>
        <dbReference type="Proteomes" id="UP001107558"/>
    </source>
</evidence>
<evidence type="ECO:0000256" key="2">
    <source>
        <dbReference type="ARBA" id="ARBA00022737"/>
    </source>
</evidence>
<dbReference type="SUPFAM" id="SSF57667">
    <property type="entry name" value="beta-beta-alpha zinc fingers"/>
    <property type="match status" value="1"/>
</dbReference>
<comment type="caution">
    <text evidence="7">The sequence shown here is derived from an EMBL/GenBank/DDBJ whole genome shotgun (WGS) entry which is preliminary data.</text>
</comment>
<reference evidence="7" key="1">
    <citation type="submission" date="2021-03" db="EMBL/GenBank/DDBJ databases">
        <title>Chromosome level genome of the anhydrobiotic midge Polypedilum vanderplanki.</title>
        <authorList>
            <person name="Yoshida Y."/>
            <person name="Kikawada T."/>
            <person name="Gusev O."/>
        </authorList>
    </citation>
    <scope>NUCLEOTIDE SEQUENCE</scope>
    <source>
        <strain evidence="7">NIAS01</strain>
        <tissue evidence="7">Whole body or cell culture</tissue>
    </source>
</reference>
<accession>A0A9J6BJY0</accession>